<reference evidence="1 2" key="1">
    <citation type="submission" date="2021-06" db="EMBL/GenBank/DDBJ databases">
        <title>Caerostris darwini draft genome.</title>
        <authorList>
            <person name="Kono N."/>
            <person name="Arakawa K."/>
        </authorList>
    </citation>
    <scope>NUCLEOTIDE SEQUENCE [LARGE SCALE GENOMIC DNA]</scope>
</reference>
<gene>
    <name evidence="1" type="ORF">CDAR_18851</name>
</gene>
<comment type="caution">
    <text evidence="1">The sequence shown here is derived from an EMBL/GenBank/DDBJ whole genome shotgun (WGS) entry which is preliminary data.</text>
</comment>
<evidence type="ECO:0000313" key="2">
    <source>
        <dbReference type="Proteomes" id="UP001054837"/>
    </source>
</evidence>
<accession>A0AAV4WBI0</accession>
<protein>
    <submittedName>
        <fullName evidence="1">Uncharacterized protein</fullName>
    </submittedName>
</protein>
<evidence type="ECO:0000313" key="1">
    <source>
        <dbReference type="EMBL" id="GIY80196.1"/>
    </source>
</evidence>
<proteinExistence type="predicted"/>
<name>A0AAV4WBI0_9ARAC</name>
<organism evidence="1 2">
    <name type="scientific">Caerostris darwini</name>
    <dbReference type="NCBI Taxonomy" id="1538125"/>
    <lineage>
        <taxon>Eukaryota</taxon>
        <taxon>Metazoa</taxon>
        <taxon>Ecdysozoa</taxon>
        <taxon>Arthropoda</taxon>
        <taxon>Chelicerata</taxon>
        <taxon>Arachnida</taxon>
        <taxon>Araneae</taxon>
        <taxon>Araneomorphae</taxon>
        <taxon>Entelegynae</taxon>
        <taxon>Araneoidea</taxon>
        <taxon>Araneidae</taxon>
        <taxon>Caerostris</taxon>
    </lineage>
</organism>
<sequence>MTQTTSQTHSITLCIIPESNQIPEPARGFPLTLSKECVPGQLGEVMSPPVLISAIITGSDSLSESVLAPLTSAEDRAGPNVRGPGGGCHNVPVFVFERGWWRICTVFDIWKG</sequence>
<dbReference type="AlphaFoldDB" id="A0AAV4WBI0"/>
<dbReference type="Proteomes" id="UP001054837">
    <property type="component" value="Unassembled WGS sequence"/>
</dbReference>
<dbReference type="EMBL" id="BPLQ01014490">
    <property type="protein sequence ID" value="GIY80196.1"/>
    <property type="molecule type" value="Genomic_DNA"/>
</dbReference>
<keyword evidence="2" id="KW-1185">Reference proteome</keyword>